<protein>
    <recommendedName>
        <fullName evidence="6">NmrA-like domain-containing protein</fullName>
    </recommendedName>
</protein>
<evidence type="ECO:0000256" key="1">
    <source>
        <dbReference type="ARBA" id="ARBA00005725"/>
    </source>
</evidence>
<name>A0AAV9MXC8_9EURO</name>
<dbReference type="GO" id="GO:0016491">
    <property type="term" value="F:oxidoreductase activity"/>
    <property type="evidence" value="ECO:0007669"/>
    <property type="project" value="UniProtKB-KW"/>
</dbReference>
<dbReference type="Proteomes" id="UP001358417">
    <property type="component" value="Unassembled WGS sequence"/>
</dbReference>
<comment type="similarity">
    <text evidence="1">Belongs to the NmrA-type oxidoreductase family. Isoflavone reductase subfamily.</text>
</comment>
<comment type="caution">
    <text evidence="4">The sequence shown here is derived from an EMBL/GenBank/DDBJ whole genome shotgun (WGS) entry which is preliminary data.</text>
</comment>
<sequence length="473" mass="52104">MAQPQPMVVAVAGGTGGVGKTIVQQLQLHRERFKVIVLTRSVSGMMLDILGTVWSSSGCLYPSLESLANTSGGGSVFSRSSLPVDAILATWAQQVELLREALALGYSLPLVISTGAKQGSRAFQSSFNSAIYSVYSRYGSTDDIRQEQSPRINEHGTEHIQADYSTAKIDGLRDLLVSHRVNTVISTITINEKTSEAQMNLIRAAIKANESEDGVLQWFIPSEFGYVNVKDRVDITSQPTSRTQRDHEEAKGAELTLTHLPQLSRILSLDASVQHWISAASLLASSPLQYTRVANGFFVDYLGMPYVETNMDPFTWVLDIYGRRAAIPGDGTQQISLTHTVDVGRYLVKLLDVAQNGGEWDEWSIVVGEDISFIDILKIAERVRGGIKFQVTHDTIEMLESGRATVLPLPGEKEVDPSHMNGQAESTCALFSRLYLAGVLCMPKENRLSDRWREEIPLLGVEEFLVDAWKGRS</sequence>
<evidence type="ECO:0000256" key="2">
    <source>
        <dbReference type="ARBA" id="ARBA00022857"/>
    </source>
</evidence>
<organism evidence="4 5">
    <name type="scientific">Exophiala bonariae</name>
    <dbReference type="NCBI Taxonomy" id="1690606"/>
    <lineage>
        <taxon>Eukaryota</taxon>
        <taxon>Fungi</taxon>
        <taxon>Dikarya</taxon>
        <taxon>Ascomycota</taxon>
        <taxon>Pezizomycotina</taxon>
        <taxon>Eurotiomycetes</taxon>
        <taxon>Chaetothyriomycetidae</taxon>
        <taxon>Chaetothyriales</taxon>
        <taxon>Herpotrichiellaceae</taxon>
        <taxon>Exophiala</taxon>
    </lineage>
</organism>
<dbReference type="AlphaFoldDB" id="A0AAV9MXC8"/>
<keyword evidence="3" id="KW-0560">Oxidoreductase</keyword>
<proteinExistence type="inferred from homology"/>
<keyword evidence="5" id="KW-1185">Reference proteome</keyword>
<dbReference type="SUPFAM" id="SSF51735">
    <property type="entry name" value="NAD(P)-binding Rossmann-fold domains"/>
    <property type="match status" value="2"/>
</dbReference>
<evidence type="ECO:0008006" key="6">
    <source>
        <dbReference type="Google" id="ProtNLM"/>
    </source>
</evidence>
<accession>A0AAV9MXC8</accession>
<evidence type="ECO:0000313" key="5">
    <source>
        <dbReference type="Proteomes" id="UP001358417"/>
    </source>
</evidence>
<keyword evidence="2" id="KW-0521">NADP</keyword>
<dbReference type="PANTHER" id="PTHR47706">
    <property type="entry name" value="NMRA-LIKE FAMILY PROTEIN"/>
    <property type="match status" value="1"/>
</dbReference>
<dbReference type="Gene3D" id="3.40.50.720">
    <property type="entry name" value="NAD(P)-binding Rossmann-like Domain"/>
    <property type="match status" value="1"/>
</dbReference>
<dbReference type="RefSeq" id="XP_064701011.1">
    <property type="nucleotide sequence ID" value="XM_064852786.1"/>
</dbReference>
<dbReference type="InterPro" id="IPR051609">
    <property type="entry name" value="NmrA/Isoflavone_reductase-like"/>
</dbReference>
<evidence type="ECO:0000313" key="4">
    <source>
        <dbReference type="EMBL" id="KAK5045382.1"/>
    </source>
</evidence>
<dbReference type="GeneID" id="89977405"/>
<dbReference type="EMBL" id="JAVRRD010000037">
    <property type="protein sequence ID" value="KAK5045382.1"/>
    <property type="molecule type" value="Genomic_DNA"/>
</dbReference>
<dbReference type="InterPro" id="IPR036291">
    <property type="entry name" value="NAD(P)-bd_dom_sf"/>
</dbReference>
<gene>
    <name evidence="4" type="ORF">LTR84_009246</name>
</gene>
<dbReference type="PANTHER" id="PTHR47706:SF4">
    <property type="entry name" value="NMRA-LIKE DOMAIN-CONTAINING PROTEIN"/>
    <property type="match status" value="1"/>
</dbReference>
<evidence type="ECO:0000256" key="3">
    <source>
        <dbReference type="ARBA" id="ARBA00023002"/>
    </source>
</evidence>
<reference evidence="4 5" key="1">
    <citation type="submission" date="2023-08" db="EMBL/GenBank/DDBJ databases">
        <title>Black Yeasts Isolated from many extreme environments.</title>
        <authorList>
            <person name="Coleine C."/>
            <person name="Stajich J.E."/>
            <person name="Selbmann L."/>
        </authorList>
    </citation>
    <scope>NUCLEOTIDE SEQUENCE [LARGE SCALE GENOMIC DNA]</scope>
    <source>
        <strain evidence="4 5">CCFEE 5792</strain>
    </source>
</reference>